<dbReference type="GO" id="GO:0046872">
    <property type="term" value="F:metal ion binding"/>
    <property type="evidence" value="ECO:0007669"/>
    <property type="project" value="UniProtKB-KW"/>
</dbReference>
<dbReference type="PROSITE" id="PS00723">
    <property type="entry name" value="POLYPRENYL_SYNTHASE_1"/>
    <property type="match status" value="1"/>
</dbReference>
<name>A0AAX4IQR2_9PEZI</name>
<evidence type="ECO:0000313" key="5">
    <source>
        <dbReference type="EMBL" id="WQF85493.1"/>
    </source>
</evidence>
<dbReference type="SFLD" id="SFLDS00005">
    <property type="entry name" value="Isoprenoid_Synthase_Type_I"/>
    <property type="match status" value="1"/>
</dbReference>
<dbReference type="EMBL" id="CP137310">
    <property type="protein sequence ID" value="WQF85493.1"/>
    <property type="molecule type" value="Genomic_DNA"/>
</dbReference>
<dbReference type="GO" id="GO:0008299">
    <property type="term" value="P:isoprenoid biosynthetic process"/>
    <property type="evidence" value="ECO:0007669"/>
    <property type="project" value="InterPro"/>
</dbReference>
<gene>
    <name evidence="5" type="ORF">CDEST_10507</name>
</gene>
<sequence>MALGWARADWKLVVTITPCTKCLRKYLNILTRLSDFFLSNCTISQITMDDIWKYSVEIDREVALSTGCFTSLAIRIHQRNDLADEATKLSIQDWGSHVGDGWERKSGSSWSPVGNWGAFIFPESLPERLGVITYLANMGNIHDDLCDDLTYEEALKEHNNLSQAMEISAIAPHQGPKALDRSMKMKKYISKCLLEAMNIDRSRALRMINTYRSKWLDVMERRDVNEIESLDEYLVFRNLNGGMEAFWSMVEFGMAMDVSDSDKTRVRPLFAAAESALVLTNDYWSWDREWRQAQQTEESRIVNAVHLFMRTQGLAMHEAREAVRDRILAYEAEYLRLKTEFYSKNPNVGADLKKYIEVCGVITAGNHYWCANCPRHHSWRDQDAPLDPIGRRLSVSSEDTVEDDCATSPGATTSSSMSQKSSPTTEMTLSEVLSFTTISGCDEQPQRLSDSPLRAPCQYIRSMPSKGLRHLMAEALDQWLLVDDASLDRIKNIIDLLHNSSLILDDIEDDSPLRRGLPATHMVFGRAQSINTANYMFVQAVQQAQTLSNPACLGTLLGELECLFIGQSWDLYWKFHLQIPTEKEYFAMVDSKTGAMFRLLTRLMFHARSVVANDKVAQLLDEMCRLLGRFFQIRDDFMNLDSSEYSDLKGFCEDLDEGKMSYPMILVLRQNPEYQDLIMGIFRQQTANAAKGGSAEPARLPHETKRYMLGILKSSDAMALTLKKLQELEAAMEEKISDLEERFGETNPVMRILLSRLSVRDVTL</sequence>
<dbReference type="GO" id="GO:0043386">
    <property type="term" value="P:mycotoxin biosynthetic process"/>
    <property type="evidence" value="ECO:0007669"/>
    <property type="project" value="UniProtKB-ARBA"/>
</dbReference>
<dbReference type="Gene3D" id="1.10.600.10">
    <property type="entry name" value="Farnesyl Diphosphate Synthase"/>
    <property type="match status" value="2"/>
</dbReference>
<dbReference type="PANTHER" id="PTHR12001:SF72">
    <property type="entry name" value="THIJ_PFPI FAMILY PROTEIN (AFU_ORTHOLOGUE AFUA_3G01210)-RELATED"/>
    <property type="match status" value="1"/>
</dbReference>
<proteinExistence type="predicted"/>
<keyword evidence="3" id="KW-0460">Magnesium</keyword>
<dbReference type="GO" id="GO:0046165">
    <property type="term" value="P:alcohol biosynthetic process"/>
    <property type="evidence" value="ECO:0007669"/>
    <property type="project" value="UniProtKB-ARBA"/>
</dbReference>
<keyword evidence="6" id="KW-1185">Reference proteome</keyword>
<dbReference type="GeneID" id="87947009"/>
<dbReference type="Proteomes" id="UP001322277">
    <property type="component" value="Chromosome 6"/>
</dbReference>
<feature type="region of interest" description="Disordered" evidence="4">
    <location>
        <begin position="396"/>
        <end position="426"/>
    </location>
</feature>
<dbReference type="InterPro" id="IPR008949">
    <property type="entry name" value="Isoprenoid_synthase_dom_sf"/>
</dbReference>
<dbReference type="GO" id="GO:0004659">
    <property type="term" value="F:prenyltransferase activity"/>
    <property type="evidence" value="ECO:0007669"/>
    <property type="project" value="InterPro"/>
</dbReference>
<dbReference type="AlphaFoldDB" id="A0AAX4IQR2"/>
<evidence type="ECO:0000256" key="4">
    <source>
        <dbReference type="SAM" id="MobiDB-lite"/>
    </source>
</evidence>
<dbReference type="InterPro" id="IPR000092">
    <property type="entry name" value="Polyprenyl_synt"/>
</dbReference>
<dbReference type="Pfam" id="PF19086">
    <property type="entry name" value="Terpene_syn_C_2"/>
    <property type="match status" value="1"/>
</dbReference>
<dbReference type="SUPFAM" id="SSF48576">
    <property type="entry name" value="Terpenoid synthases"/>
    <property type="match status" value="2"/>
</dbReference>
<evidence type="ECO:0000256" key="1">
    <source>
        <dbReference type="ARBA" id="ARBA00022679"/>
    </source>
</evidence>
<dbReference type="PROSITE" id="PS00444">
    <property type="entry name" value="POLYPRENYL_SYNTHASE_2"/>
    <property type="match status" value="1"/>
</dbReference>
<keyword evidence="1" id="KW-0808">Transferase</keyword>
<organism evidence="5 6">
    <name type="scientific">Colletotrichum destructivum</name>
    <dbReference type="NCBI Taxonomy" id="34406"/>
    <lineage>
        <taxon>Eukaryota</taxon>
        <taxon>Fungi</taxon>
        <taxon>Dikarya</taxon>
        <taxon>Ascomycota</taxon>
        <taxon>Pezizomycotina</taxon>
        <taxon>Sordariomycetes</taxon>
        <taxon>Hypocreomycetidae</taxon>
        <taxon>Glomerellales</taxon>
        <taxon>Glomerellaceae</taxon>
        <taxon>Colletotrichum</taxon>
        <taxon>Colletotrichum destructivum species complex</taxon>
    </lineage>
</organism>
<dbReference type="KEGG" id="cdet:87947009"/>
<evidence type="ECO:0000313" key="6">
    <source>
        <dbReference type="Proteomes" id="UP001322277"/>
    </source>
</evidence>
<accession>A0AAX4IQR2</accession>
<dbReference type="InterPro" id="IPR033749">
    <property type="entry name" value="Polyprenyl_synt_CS"/>
</dbReference>
<dbReference type="Pfam" id="PF00348">
    <property type="entry name" value="polyprenyl_synt"/>
    <property type="match status" value="1"/>
</dbReference>
<dbReference type="RefSeq" id="XP_062782716.1">
    <property type="nucleotide sequence ID" value="XM_062926665.1"/>
</dbReference>
<reference evidence="6" key="1">
    <citation type="journal article" date="2023" name="bioRxiv">
        <title>Complete genome of the Medicago anthracnose fungus, Colletotrichum destructivum, reveals a mini-chromosome-like region within a core chromosome.</title>
        <authorList>
            <person name="Lapalu N."/>
            <person name="Simon A."/>
            <person name="Lu A."/>
            <person name="Plaumann P.-L."/>
            <person name="Amselem J."/>
            <person name="Pigne S."/>
            <person name="Auger A."/>
            <person name="Koch C."/>
            <person name="Dallery J.-F."/>
            <person name="O'Connell R.J."/>
        </authorList>
    </citation>
    <scope>NUCLEOTIDE SEQUENCE [LARGE SCALE GENOMIC DNA]</scope>
    <source>
        <strain evidence="6">CBS 520.97</strain>
    </source>
</reference>
<feature type="compositionally biased region" description="Low complexity" evidence="4">
    <location>
        <begin position="412"/>
        <end position="425"/>
    </location>
</feature>
<evidence type="ECO:0000256" key="2">
    <source>
        <dbReference type="ARBA" id="ARBA00022723"/>
    </source>
</evidence>
<evidence type="ECO:0000256" key="3">
    <source>
        <dbReference type="ARBA" id="ARBA00022842"/>
    </source>
</evidence>
<dbReference type="PANTHER" id="PTHR12001">
    <property type="entry name" value="GERANYLGERANYL PYROPHOSPHATE SYNTHASE"/>
    <property type="match status" value="1"/>
</dbReference>
<protein>
    <submittedName>
        <fullName evidence="5">Polyprenyl synthetase, isoprenoid synthase domain superfamily</fullName>
    </submittedName>
</protein>
<keyword evidence="2" id="KW-0479">Metal-binding</keyword>